<gene>
    <name evidence="2" type="primary">ftsR</name>
    <name evidence="2" type="ordered locus">BSUW23_09800</name>
</gene>
<dbReference type="Pfam" id="PF03466">
    <property type="entry name" value="LysR_substrate"/>
    <property type="match status" value="1"/>
</dbReference>
<dbReference type="Gene3D" id="3.40.190.10">
    <property type="entry name" value="Periplasmic binding protein-like II"/>
    <property type="match status" value="2"/>
</dbReference>
<dbReference type="AlphaFoldDB" id="E0TY06"/>
<proteinExistence type="predicted"/>
<organism evidence="2 3">
    <name type="scientific">Bacillus spizizenii (strain ATCC 23059 / NRRL B-14472 / W23)</name>
    <name type="common">Bacillus subtilis subsp. spizizenii</name>
    <dbReference type="NCBI Taxonomy" id="655816"/>
    <lineage>
        <taxon>Bacteria</taxon>
        <taxon>Bacillati</taxon>
        <taxon>Bacillota</taxon>
        <taxon>Bacilli</taxon>
        <taxon>Bacillales</taxon>
        <taxon>Bacillaceae</taxon>
        <taxon>Bacillus</taxon>
    </lineage>
</organism>
<feature type="domain" description="LysR substrate-binding" evidence="1">
    <location>
        <begin position="1"/>
        <end position="67"/>
    </location>
</feature>
<dbReference type="Proteomes" id="UP000002233">
    <property type="component" value="Chromosome"/>
</dbReference>
<sequence length="70" mass="7958">MEAIIRGVTAGLGTALLPKSAVDCSERPNNVWIHQLPAAYQDLEIVFIYRKDFFITSAFQRFIDEISEIK</sequence>
<dbReference type="InterPro" id="IPR005119">
    <property type="entry name" value="LysR_subst-bd"/>
</dbReference>
<protein>
    <submittedName>
        <fullName evidence="2">Transcriptional regulator (LysR family) protein</fullName>
    </submittedName>
</protein>
<reference evidence="2 3" key="2">
    <citation type="journal article" date="2011" name="Microbiology">
        <title>The genome sequence of Bacillus subtilis subsp. spizizenii W23: insights into speciation within the B. subtilis complex and into the history of B. subtilis genetics.</title>
        <authorList>
            <person name="Zeigler D.R."/>
        </authorList>
    </citation>
    <scope>NUCLEOTIDE SEQUENCE [LARGE SCALE GENOMIC DNA]</scope>
    <source>
        <strain evidence="3">ATCC 23059 / NRRL B-14472 / W23</strain>
    </source>
</reference>
<accession>E0TY06</accession>
<evidence type="ECO:0000259" key="1">
    <source>
        <dbReference type="Pfam" id="PF03466"/>
    </source>
</evidence>
<dbReference type="EMBL" id="CP002183">
    <property type="protein sequence ID" value="ADM38006.1"/>
    <property type="molecule type" value="Genomic_DNA"/>
</dbReference>
<reference key="1">
    <citation type="submission" date="2010-08" db="EMBL/GenBank/DDBJ databases">
        <authorList>
            <person name="Zeigler D.R."/>
        </authorList>
    </citation>
    <scope>NUCLEOTIDE SEQUENCE</scope>
    <source>
        <strain>W23</strain>
    </source>
</reference>
<evidence type="ECO:0000313" key="2">
    <source>
        <dbReference type="EMBL" id="ADM38006.1"/>
    </source>
</evidence>
<dbReference type="HOGENOM" id="CLU_2950701_0_0_9"/>
<dbReference type="SUPFAM" id="SSF53850">
    <property type="entry name" value="Periplasmic binding protein-like II"/>
    <property type="match status" value="1"/>
</dbReference>
<evidence type="ECO:0000313" key="3">
    <source>
        <dbReference type="Proteomes" id="UP000002233"/>
    </source>
</evidence>
<dbReference type="KEGG" id="bss:BSUW23_09800"/>
<name>E0TY06_BACSH</name>